<dbReference type="InterPro" id="IPR013785">
    <property type="entry name" value="Aldolase_TIM"/>
</dbReference>
<comment type="caution">
    <text evidence="17">The sequence shown here is derived from an EMBL/GenBank/DDBJ whole genome shotgun (WGS) entry which is preliminary data.</text>
</comment>
<dbReference type="CDD" id="cd02808">
    <property type="entry name" value="GltS_FMN"/>
    <property type="match status" value="1"/>
</dbReference>
<dbReference type="GO" id="GO:0051538">
    <property type="term" value="F:3 iron, 4 sulfur cluster binding"/>
    <property type="evidence" value="ECO:0007669"/>
    <property type="project" value="UniProtKB-KW"/>
</dbReference>
<dbReference type="InterPro" id="IPR002932">
    <property type="entry name" value="Glu_synthdom"/>
</dbReference>
<keyword evidence="13" id="KW-0003">3Fe-4S</keyword>
<name>A0A147EPU2_9MICO</name>
<dbReference type="InterPro" id="IPR006982">
    <property type="entry name" value="Glu_synth_centr_N"/>
</dbReference>
<dbReference type="PROSITE" id="PS51278">
    <property type="entry name" value="GATASE_TYPE_2"/>
    <property type="match status" value="1"/>
</dbReference>
<gene>
    <name evidence="17" type="ORF">NS354_03915</name>
</gene>
<keyword evidence="4" id="KW-0028">Amino-acid biosynthesis</keyword>
<evidence type="ECO:0000256" key="12">
    <source>
        <dbReference type="ARBA" id="ARBA00023164"/>
    </source>
</evidence>
<comment type="similarity">
    <text evidence="3">Belongs to the glutamate synthase family.</text>
</comment>
<dbReference type="Pfam" id="PF00310">
    <property type="entry name" value="GATase_2"/>
    <property type="match status" value="1"/>
</dbReference>
<evidence type="ECO:0000313" key="18">
    <source>
        <dbReference type="Proteomes" id="UP000070810"/>
    </source>
</evidence>
<dbReference type="Gene3D" id="3.60.20.10">
    <property type="entry name" value="Glutamine Phosphoribosylpyrophosphate, subunit 1, domain 1"/>
    <property type="match status" value="1"/>
</dbReference>
<dbReference type="InterPro" id="IPR050711">
    <property type="entry name" value="ET-N_metabolism_enzyme"/>
</dbReference>
<evidence type="ECO:0000256" key="1">
    <source>
        <dbReference type="ARBA" id="ARBA00001917"/>
    </source>
</evidence>
<dbReference type="PANTHER" id="PTHR11938">
    <property type="entry name" value="FAD NADPH DEHYDROGENASE/OXIDOREDUCTASE"/>
    <property type="match status" value="1"/>
</dbReference>
<reference evidence="17 18" key="1">
    <citation type="journal article" date="2016" name="Front. Microbiol.">
        <title>Genomic Resource of Rice Seed Associated Bacteria.</title>
        <authorList>
            <person name="Midha S."/>
            <person name="Bansal K."/>
            <person name="Sharma S."/>
            <person name="Kumar N."/>
            <person name="Patil P.P."/>
            <person name="Chaudhry V."/>
            <person name="Patil P.B."/>
        </authorList>
    </citation>
    <scope>NUCLEOTIDE SEQUENCE [LARGE SCALE GENOMIC DNA]</scope>
    <source>
        <strain evidence="17 18">NS354</strain>
    </source>
</reference>
<dbReference type="InterPro" id="IPR036485">
    <property type="entry name" value="Glu_synth_asu_C_sf"/>
</dbReference>
<dbReference type="Gene3D" id="2.160.20.60">
    <property type="entry name" value="Glutamate synthase, alpha subunit, C-terminal domain"/>
    <property type="match status" value="1"/>
</dbReference>
<keyword evidence="11" id="KW-0411">Iron-sulfur</keyword>
<dbReference type="FunFam" id="3.20.20.70:FF:000031">
    <property type="entry name" value="Glutamate synthase 1 [NADH]"/>
    <property type="match status" value="1"/>
</dbReference>
<dbReference type="GO" id="GO:0015930">
    <property type="term" value="F:glutamate synthase activity"/>
    <property type="evidence" value="ECO:0007669"/>
    <property type="project" value="InterPro"/>
</dbReference>
<dbReference type="GO" id="GO:0046872">
    <property type="term" value="F:metal ion binding"/>
    <property type="evidence" value="ECO:0007669"/>
    <property type="project" value="UniProtKB-KW"/>
</dbReference>
<dbReference type="PATRIC" id="fig|1079994.3.peg.820"/>
<keyword evidence="10" id="KW-0408">Iron</keyword>
<keyword evidence="12" id="KW-0314">Glutamate biosynthesis</keyword>
<evidence type="ECO:0000256" key="8">
    <source>
        <dbReference type="ARBA" id="ARBA00022962"/>
    </source>
</evidence>
<dbReference type="FunFam" id="3.60.20.10:FF:000001">
    <property type="entry name" value="Glutamate synthase, large subunit"/>
    <property type="match status" value="1"/>
</dbReference>
<dbReference type="CDD" id="cd00713">
    <property type="entry name" value="GltS"/>
    <property type="match status" value="1"/>
</dbReference>
<keyword evidence="5" id="KW-0285">Flavoprotein</keyword>
<keyword evidence="8" id="KW-0315">Glutamine amidotransferase</keyword>
<dbReference type="SUPFAM" id="SSF69336">
    <property type="entry name" value="Alpha subunit of glutamate synthase, C-terminal domain"/>
    <property type="match status" value="1"/>
</dbReference>
<evidence type="ECO:0000256" key="4">
    <source>
        <dbReference type="ARBA" id="ARBA00022605"/>
    </source>
</evidence>
<dbReference type="Gene3D" id="3.20.20.70">
    <property type="entry name" value="Aldolase class I"/>
    <property type="match status" value="2"/>
</dbReference>
<dbReference type="SUPFAM" id="SSF56235">
    <property type="entry name" value="N-terminal nucleophile aminohydrolases (Ntn hydrolases)"/>
    <property type="match status" value="1"/>
</dbReference>
<evidence type="ECO:0000256" key="2">
    <source>
        <dbReference type="ARBA" id="ARBA00001927"/>
    </source>
</evidence>
<keyword evidence="6" id="KW-0288">FMN</keyword>
<dbReference type="InterPro" id="IPR029055">
    <property type="entry name" value="Ntn_hydrolases_N"/>
</dbReference>
<dbReference type="Pfam" id="PF04898">
    <property type="entry name" value="Glu_syn_central"/>
    <property type="match status" value="1"/>
</dbReference>
<feature type="region of interest" description="Disordered" evidence="15">
    <location>
        <begin position="1"/>
        <end position="26"/>
    </location>
</feature>
<dbReference type="EMBL" id="LDRK01000018">
    <property type="protein sequence ID" value="KTR86559.1"/>
    <property type="molecule type" value="Genomic_DNA"/>
</dbReference>
<dbReference type="SUPFAM" id="SSF51395">
    <property type="entry name" value="FMN-linked oxidoreductases"/>
    <property type="match status" value="1"/>
</dbReference>
<evidence type="ECO:0000256" key="15">
    <source>
        <dbReference type="SAM" id="MobiDB-lite"/>
    </source>
</evidence>
<comment type="pathway">
    <text evidence="14">Amino-acid biosynthesis.</text>
</comment>
<evidence type="ECO:0000256" key="11">
    <source>
        <dbReference type="ARBA" id="ARBA00023014"/>
    </source>
</evidence>
<dbReference type="InterPro" id="IPR017932">
    <property type="entry name" value="GATase_2_dom"/>
</dbReference>
<dbReference type="Pfam" id="PF01493">
    <property type="entry name" value="GXGXG"/>
    <property type="match status" value="1"/>
</dbReference>
<keyword evidence="9" id="KW-0560">Oxidoreductase</keyword>
<proteinExistence type="inferred from homology"/>
<dbReference type="GO" id="GO:0019676">
    <property type="term" value="P:ammonia assimilation cycle"/>
    <property type="evidence" value="ECO:0007669"/>
    <property type="project" value="TreeGrafter"/>
</dbReference>
<dbReference type="Proteomes" id="UP000070810">
    <property type="component" value="Unassembled WGS sequence"/>
</dbReference>
<evidence type="ECO:0000256" key="9">
    <source>
        <dbReference type="ARBA" id="ARBA00023002"/>
    </source>
</evidence>
<evidence type="ECO:0000256" key="3">
    <source>
        <dbReference type="ARBA" id="ARBA00009716"/>
    </source>
</evidence>
<evidence type="ECO:0000313" key="17">
    <source>
        <dbReference type="EMBL" id="KTR86559.1"/>
    </source>
</evidence>
<evidence type="ECO:0000256" key="5">
    <source>
        <dbReference type="ARBA" id="ARBA00022630"/>
    </source>
</evidence>
<keyword evidence="18" id="KW-1185">Reference proteome</keyword>
<evidence type="ECO:0000256" key="7">
    <source>
        <dbReference type="ARBA" id="ARBA00022723"/>
    </source>
</evidence>
<dbReference type="FunFam" id="3.20.20.70:FF:000053">
    <property type="entry name" value="Glutamate synthase large subunit"/>
    <property type="match status" value="1"/>
</dbReference>
<protein>
    <submittedName>
        <fullName evidence="17">Glutamate synthase</fullName>
    </submittedName>
</protein>
<feature type="domain" description="Glutamine amidotransferase type-2" evidence="16">
    <location>
        <begin position="36"/>
        <end position="428"/>
    </location>
</feature>
<comment type="cofactor">
    <cofactor evidence="2">
        <name>[3Fe-4S] cluster</name>
        <dbReference type="ChEBI" id="CHEBI:21137"/>
    </cofactor>
</comment>
<keyword evidence="7" id="KW-0479">Metal-binding</keyword>
<evidence type="ECO:0000256" key="6">
    <source>
        <dbReference type="ARBA" id="ARBA00022643"/>
    </source>
</evidence>
<dbReference type="OrthoDB" id="9758182at2"/>
<dbReference type="InterPro" id="IPR002489">
    <property type="entry name" value="Glu_synth_asu_C"/>
</dbReference>
<accession>A0A147EPU2</accession>
<evidence type="ECO:0000259" key="16">
    <source>
        <dbReference type="PROSITE" id="PS51278"/>
    </source>
</evidence>
<dbReference type="RefSeq" id="WP_058593297.1">
    <property type="nucleotide sequence ID" value="NZ_LDRK01000018.1"/>
</dbReference>
<dbReference type="NCBIfam" id="NF008730">
    <property type="entry name" value="PRK11750.1"/>
    <property type="match status" value="1"/>
</dbReference>
<evidence type="ECO:0000256" key="14">
    <source>
        <dbReference type="ARBA" id="ARBA00029440"/>
    </source>
</evidence>
<dbReference type="GO" id="GO:0006537">
    <property type="term" value="P:glutamate biosynthetic process"/>
    <property type="evidence" value="ECO:0007669"/>
    <property type="project" value="UniProtKB-KW"/>
</dbReference>
<dbReference type="Pfam" id="PF01645">
    <property type="entry name" value="Glu_synthase"/>
    <property type="match status" value="1"/>
</dbReference>
<evidence type="ECO:0000256" key="10">
    <source>
        <dbReference type="ARBA" id="ARBA00023004"/>
    </source>
</evidence>
<evidence type="ECO:0000256" key="13">
    <source>
        <dbReference type="ARBA" id="ARBA00023291"/>
    </source>
</evidence>
<sequence>MPQRSPHVPPARTTVPGSLLPGPVGLYDPADERDACGLASVVALTGEASHGIIQMALEALEHLEHRGAVGSDAGTGDGAGILSDIPDALIREELARLDPNLRLPEPGGYAAGLVFLPRASTERRATRYRISAIAAEEGLSVLAWRPVAVRPEVLGESARAASPEIEQLVLEPAAGLKLSSEQLERRAFRVRKRVQHETGSYLPSLSSRTIVYKGMVTTLQLPGFYLELSDSRFTSRFAIVHSRYSTNTFPSWHLAQPLRLVAHNGEINTVRGNRNWMRAREAQLASEQLGDIEPLLPICTPGGSDSASFDEVLELLVMAGRTLPHALAMMVPEAWESEPGMSAALVDFLEYHSLIMEPWDGPAAMIATDGRELVALLDRNGLRPGRYLVTADGMLVIASETGVLDIAPERVVSRGRLQPGRMLAVDLSTGAIRDDETVKSELAAAAPWGEWLAEGRIRLSEQPEREHLVHPPASIERRQRTFGYTDEELRVLLTPMARDGAEPLAAMGTDTPIAALSERPRLVFDYFVQQFAQVTNPPLDALREELVTSLRAGMGPQENLLTQSAEHARQVILDFPVIDNDALARIQHFGDDPLRERAVTLRGLYQVDSGARGLAERLESLCIEASAAIEAGAEFLILSDRDSNKDLAPVPSLLAVSAVHHHLIREGLRMRVALVAEAGDVREVHHVAALIGYGAAAVNPYLAMETVGLLVRDGSIPGITEEGAVAGLIKALGKGMLKVMSKMGISTVASYCGAQTFEAIGLAQQLVDRYFTGTTSRLGGVGLDVIAAEVAARHRAAYPDDPAAVAHRTLETGGEYRWRRGEEPHLFDPETIYRLQHATRTGRRDIFSAYTERVNAQQERLMTLRGLFRFSPQRKPVPLDEVESVGEIVKRFSTGAMSYGSISPEAHQTLAIAMNRLGAKSNTGEGGESEDRLLDPERRSAIKQVASGRFGVTSMYLTHADEIQIKLAQGAKPGEGGQLPPTKMYPWIARTRHATPGVGLISPPPHHDIYSIEDLKQLIFDLKRANPSARISTKLVAQSGIGPVAAGVAKALSDVILISGHDGGTGASPMNSLKHAGSPWELGLAEAQQTLMLNGLRERVVLQADGQLKTGRDVVIAALLGAEEFGFATAPLVVSGCIMMRVCHLDTCPVGVATQNPDLRSRYTGQADHVVNFFRFIAEEVREILASLGFRSIDEAVGDTSSLDVDDAIAHWKASGLDLTPVLRGPVFAEGEPRRHGRAQDHELDAHFDGELIRMASDAIERRDPVVIDLPIRNIDRAVGTMLGHAVTERFGADGLAPETIDVTLTGSAGQSLGAFLPAGIVLRLIGDANDYVGKGLSGGEVVIKPHPDAGHPASGNVIAGNVIGYGATSGSLWIAGVVGERFLVRGSGATAVVEGTGDHALEYFTGGFALILGPTGRNIGAGMSGGEAIVLDLDHAHVNPAELASGALMLQQLAGAQGADAGVPVGEAAALRVRIVDLVKRHAEQTGSRVAAELLDDFARDPERTFARFTRLIPRGYSRVLEIRERASEQGIDPDGDHVWSEILEATHG</sequence>
<comment type="cofactor">
    <cofactor evidence="1">
        <name>FMN</name>
        <dbReference type="ChEBI" id="CHEBI:58210"/>
    </cofactor>
</comment>
<organism evidence="17 18">
    <name type="scientific">Leucobacter chromiiresistens</name>
    <dbReference type="NCBI Taxonomy" id="1079994"/>
    <lineage>
        <taxon>Bacteria</taxon>
        <taxon>Bacillati</taxon>
        <taxon>Actinomycetota</taxon>
        <taxon>Actinomycetes</taxon>
        <taxon>Micrococcales</taxon>
        <taxon>Microbacteriaceae</taxon>
        <taxon>Leucobacter</taxon>
    </lineage>
</organism>
<dbReference type="PANTHER" id="PTHR11938:SF133">
    <property type="entry name" value="GLUTAMATE SYNTHASE (NADH)"/>
    <property type="match status" value="1"/>
</dbReference>